<dbReference type="PANTHER" id="PTHR24006:SF663">
    <property type="entry name" value="UBIQUITIN CARBOXYL-TERMINAL HYDROLASE 23"/>
    <property type="match status" value="1"/>
</dbReference>
<feature type="compositionally biased region" description="Basic and acidic residues" evidence="2">
    <location>
        <begin position="841"/>
        <end position="850"/>
    </location>
</feature>
<evidence type="ECO:0000313" key="5">
    <source>
        <dbReference type="Proteomes" id="UP000596660"/>
    </source>
</evidence>
<dbReference type="GO" id="GO:0005634">
    <property type="term" value="C:nucleus"/>
    <property type="evidence" value="ECO:0007669"/>
    <property type="project" value="TreeGrafter"/>
</dbReference>
<protein>
    <recommendedName>
        <fullName evidence="3">USP domain-containing protein</fullName>
    </recommendedName>
</protein>
<feature type="region of interest" description="Disordered" evidence="2">
    <location>
        <begin position="940"/>
        <end position="1002"/>
    </location>
</feature>
<dbReference type="GO" id="GO:0004843">
    <property type="term" value="F:cysteine-type deubiquitinase activity"/>
    <property type="evidence" value="ECO:0007669"/>
    <property type="project" value="InterPro"/>
</dbReference>
<feature type="region of interest" description="Disordered" evidence="2">
    <location>
        <begin position="806"/>
        <end position="887"/>
    </location>
</feature>
<dbReference type="GO" id="GO:0003676">
    <property type="term" value="F:nucleic acid binding"/>
    <property type="evidence" value="ECO:0007669"/>
    <property type="project" value="InterPro"/>
</dbReference>
<dbReference type="GO" id="GO:0004523">
    <property type="term" value="F:RNA-DNA hybrid ribonuclease activity"/>
    <property type="evidence" value="ECO:0007669"/>
    <property type="project" value="InterPro"/>
</dbReference>
<organism evidence="4 5">
    <name type="scientific">Chenopodium quinoa</name>
    <name type="common">Quinoa</name>
    <dbReference type="NCBI Taxonomy" id="63459"/>
    <lineage>
        <taxon>Eukaryota</taxon>
        <taxon>Viridiplantae</taxon>
        <taxon>Streptophyta</taxon>
        <taxon>Embryophyta</taxon>
        <taxon>Tracheophyta</taxon>
        <taxon>Spermatophyta</taxon>
        <taxon>Magnoliopsida</taxon>
        <taxon>eudicotyledons</taxon>
        <taxon>Gunneridae</taxon>
        <taxon>Pentapetalae</taxon>
        <taxon>Caryophyllales</taxon>
        <taxon>Chenopodiaceae</taxon>
        <taxon>Chenopodioideae</taxon>
        <taxon>Atripliceae</taxon>
        <taxon>Chenopodium</taxon>
    </lineage>
</organism>
<dbReference type="OMA" id="IMWRISP"/>
<reference evidence="4" key="1">
    <citation type="journal article" date="2017" name="Nature">
        <title>The genome of Chenopodium quinoa.</title>
        <authorList>
            <person name="Jarvis D.E."/>
            <person name="Ho Y.S."/>
            <person name="Lightfoot D.J."/>
            <person name="Schmoeckel S.M."/>
            <person name="Li B."/>
            <person name="Borm T.J.A."/>
            <person name="Ohyanagi H."/>
            <person name="Mineta K."/>
            <person name="Michell C.T."/>
            <person name="Saber N."/>
            <person name="Kharbatia N.M."/>
            <person name="Rupper R.R."/>
            <person name="Sharp A.R."/>
            <person name="Dally N."/>
            <person name="Boughton B.A."/>
            <person name="Woo Y.H."/>
            <person name="Gao G."/>
            <person name="Schijlen E.G.W.M."/>
            <person name="Guo X."/>
            <person name="Momin A.A."/>
            <person name="Negrao S."/>
            <person name="Al-Babili S."/>
            <person name="Gehring C."/>
            <person name="Roessner U."/>
            <person name="Jung C."/>
            <person name="Murphy K."/>
            <person name="Arold S.T."/>
            <person name="Gojobori T."/>
            <person name="van der Linden C.G."/>
            <person name="van Loo E.N."/>
            <person name="Jellen E.N."/>
            <person name="Maughan P.J."/>
            <person name="Tester M."/>
        </authorList>
    </citation>
    <scope>NUCLEOTIDE SEQUENCE [LARGE SCALE GENOMIC DNA]</scope>
    <source>
        <strain evidence="4">cv. PI 614886</strain>
    </source>
</reference>
<name>A0A803L9N8_CHEQI</name>
<evidence type="ECO:0000256" key="1">
    <source>
        <dbReference type="ARBA" id="ARBA00009085"/>
    </source>
</evidence>
<dbReference type="PROSITE" id="PS00972">
    <property type="entry name" value="USP_1"/>
    <property type="match status" value="1"/>
</dbReference>
<dbReference type="InterPro" id="IPR050164">
    <property type="entry name" value="Peptidase_C19"/>
</dbReference>
<feature type="compositionally biased region" description="Polar residues" evidence="2">
    <location>
        <begin position="830"/>
        <end position="840"/>
    </location>
</feature>
<accession>A0A803L9N8</accession>
<evidence type="ECO:0000313" key="4">
    <source>
        <dbReference type="EnsemblPlants" id="AUR62008577-RA:cds"/>
    </source>
</evidence>
<dbReference type="Proteomes" id="UP000596660">
    <property type="component" value="Unplaced"/>
</dbReference>
<feature type="compositionally biased region" description="Polar residues" evidence="2">
    <location>
        <begin position="992"/>
        <end position="1002"/>
    </location>
</feature>
<dbReference type="GO" id="GO:0005829">
    <property type="term" value="C:cytosol"/>
    <property type="evidence" value="ECO:0007669"/>
    <property type="project" value="TreeGrafter"/>
</dbReference>
<dbReference type="SUPFAM" id="SSF54001">
    <property type="entry name" value="Cysteine proteinases"/>
    <property type="match status" value="1"/>
</dbReference>
<dbReference type="CDD" id="cd02661">
    <property type="entry name" value="Peptidase_C19E"/>
    <property type="match status" value="1"/>
</dbReference>
<evidence type="ECO:0000259" key="3">
    <source>
        <dbReference type="PROSITE" id="PS50235"/>
    </source>
</evidence>
<dbReference type="InterPro" id="IPR038765">
    <property type="entry name" value="Papain-like_cys_pep_sf"/>
</dbReference>
<dbReference type="PROSITE" id="PS00973">
    <property type="entry name" value="USP_2"/>
    <property type="match status" value="1"/>
</dbReference>
<dbReference type="InterPro" id="IPR036397">
    <property type="entry name" value="RNaseH_sf"/>
</dbReference>
<feature type="compositionally biased region" description="Polar residues" evidence="2">
    <location>
        <begin position="813"/>
        <end position="823"/>
    </location>
</feature>
<feature type="region of interest" description="Disordered" evidence="2">
    <location>
        <begin position="292"/>
        <end position="319"/>
    </location>
</feature>
<dbReference type="InterPro" id="IPR001394">
    <property type="entry name" value="Peptidase_C19_UCH"/>
</dbReference>
<dbReference type="GO" id="GO:0016579">
    <property type="term" value="P:protein deubiquitination"/>
    <property type="evidence" value="ECO:0007669"/>
    <property type="project" value="InterPro"/>
</dbReference>
<dbReference type="Pfam" id="PF13456">
    <property type="entry name" value="RVT_3"/>
    <property type="match status" value="1"/>
</dbReference>
<dbReference type="PANTHER" id="PTHR24006">
    <property type="entry name" value="UBIQUITIN CARBOXYL-TERMINAL HYDROLASE"/>
    <property type="match status" value="1"/>
</dbReference>
<dbReference type="InterPro" id="IPR028889">
    <property type="entry name" value="USP"/>
</dbReference>
<feature type="compositionally biased region" description="Polar residues" evidence="2">
    <location>
        <begin position="946"/>
        <end position="956"/>
    </location>
</feature>
<reference evidence="4" key="2">
    <citation type="submission" date="2021-03" db="UniProtKB">
        <authorList>
            <consortium name="EnsemblPlants"/>
        </authorList>
    </citation>
    <scope>IDENTIFICATION</scope>
</reference>
<dbReference type="AlphaFoldDB" id="A0A803L9N8"/>
<dbReference type="EnsemblPlants" id="AUR62008577-RA">
    <property type="protein sequence ID" value="AUR62008577-RA:cds"/>
    <property type="gene ID" value="AUR62008577"/>
</dbReference>
<feature type="domain" description="USP" evidence="3">
    <location>
        <begin position="344"/>
        <end position="615"/>
    </location>
</feature>
<dbReference type="Gene3D" id="3.30.420.10">
    <property type="entry name" value="Ribonuclease H-like superfamily/Ribonuclease H"/>
    <property type="match status" value="1"/>
</dbReference>
<dbReference type="CDD" id="cd06222">
    <property type="entry name" value="RNase_H_like"/>
    <property type="match status" value="1"/>
</dbReference>
<comment type="similarity">
    <text evidence="1">Belongs to the peptidase C19 family.</text>
</comment>
<dbReference type="Pfam" id="PF00443">
    <property type="entry name" value="UCH"/>
    <property type="match status" value="2"/>
</dbReference>
<sequence length="1078" mass="119766">MQIDKLCPRCGEDTKSVMHMLVSCPDTQIMWRISPLRLNVAQWSMYNFFEWCTFVVKICKLKDSWELFLMFIWKIWEMRNKWLFEQVRVDPLIACSKTLNFFDEYVAANLREPTTSIERSSEVTGLWIPPTSSRYKLNTDASISKDRRGGLGMVVRDNIGDVMMTWGKSLNGTGIISEIEAVALLFGMRAVFDAGFRKLEVSSDCLQVIELLNGSKHENSPTQLIVTDILSFAYSFDFVCFSFCPRLCNKVAHSMANLSLSLSEERFWMEDCPASVYPLVDFDKLETLNPSSPSISSSKSHSLSQPLSSSNSKSNSKNPESSDFIDASFDLDFAFRIPFHRIGAGLENLGNTCFLNSVIQCLTYTEPLVAYLQSGKHQNNCHVAGFCALCAMQKHVNRALQSTGRIVAPKDLVSNLRCVPAESPGAYDKSLVHKIFGGRLRSQVKCLQCSHCSNTFDPFLDLSLEIIKADSVHKALLHFTAAEQLDGGERQYKCEKCKQKVRALKQLTVYKAPYVLTVHLKRFRHFAGQKIDKKVHFGSSLNLKPFVSGNYEGDLTYTLYGVLVHAGWSTHSGHYYSFVRTSSGLWYSLDDNRVYQVSEKTVMEQKAYMLFYVRDRKNPAPKKALDVVHKENLFGSKKAMDVRTENLITTMRNATSSCSIPVVKSYQNGYTDKNSKETSSSGLIVNHSVGHNASKVPAQQNSSKCVSSIAVAEVKELNHKNNLTMSTVSSVTNKENSSIANMDLDGMVNPATKSSSGDSKKSAKATTSVDCCDNKEKELASIEKPSILNCPSNAVNVLCNKESHEIGTPAGTKVQNTQSSNVNEVKPNVPSDSAIQLTTEDGTRKTKNEASEPTSDIHSVLSKPRIKRPRMNGPSVKSPESAPRQSSMKDILKSSIGGMHFSTKVMYRASLAVRKSRRFKRMKKNIKIVPQDLLPTEDFASVDMGPSTSDSGSVGNSKGCHKKGDSPCVREVKNSGAHCKDVNDSCSKEQSHQPVNVPSASTGLEESHVGCWEGVEPPLERVKSNGQNTLIIGHVLDEWDEEYDRGKRKKVKLVKNTFGGPNVFQEVATKKAKLKAKP</sequence>
<feature type="compositionally biased region" description="Basic and acidic residues" evidence="2">
    <location>
        <begin position="962"/>
        <end position="991"/>
    </location>
</feature>
<dbReference type="InterPro" id="IPR018200">
    <property type="entry name" value="USP_CS"/>
</dbReference>
<dbReference type="PROSITE" id="PS50235">
    <property type="entry name" value="USP_3"/>
    <property type="match status" value="1"/>
</dbReference>
<dbReference type="Gramene" id="AUR62008577-RA">
    <property type="protein sequence ID" value="AUR62008577-RA:cds"/>
    <property type="gene ID" value="AUR62008577"/>
</dbReference>
<feature type="region of interest" description="Disordered" evidence="2">
    <location>
        <begin position="742"/>
        <end position="768"/>
    </location>
</feature>
<dbReference type="InterPro" id="IPR044730">
    <property type="entry name" value="RNase_H-like_dom_plant"/>
</dbReference>
<dbReference type="FunFam" id="3.90.70.10:FF:000119">
    <property type="entry name" value="Ubiquitin specific peptidase 36"/>
    <property type="match status" value="1"/>
</dbReference>
<keyword evidence="5" id="KW-1185">Reference proteome</keyword>
<proteinExistence type="inferred from homology"/>
<dbReference type="Gene3D" id="3.90.70.10">
    <property type="entry name" value="Cysteine proteinases"/>
    <property type="match status" value="2"/>
</dbReference>
<dbReference type="InterPro" id="IPR002156">
    <property type="entry name" value="RNaseH_domain"/>
</dbReference>
<evidence type="ECO:0000256" key="2">
    <source>
        <dbReference type="SAM" id="MobiDB-lite"/>
    </source>
</evidence>